<feature type="chain" id="PRO_5044764109" evidence="1">
    <location>
        <begin position="19"/>
        <end position="67"/>
    </location>
</feature>
<sequence>SNLFLRFHWAPILSLTIAAYTHYPIMPLNSHRLAAITQSSAMWDMMYGPRPLRPGTYGDVSSGSSGY</sequence>
<feature type="signal peptide" evidence="1">
    <location>
        <begin position="1"/>
        <end position="18"/>
    </location>
</feature>
<dbReference type="EMBL" id="JAMKFB020000020">
    <property type="protein sequence ID" value="KAL0165395.1"/>
    <property type="molecule type" value="Genomic_DNA"/>
</dbReference>
<organism evidence="2 3">
    <name type="scientific">Cirrhinus mrigala</name>
    <name type="common">Mrigala</name>
    <dbReference type="NCBI Taxonomy" id="683832"/>
    <lineage>
        <taxon>Eukaryota</taxon>
        <taxon>Metazoa</taxon>
        <taxon>Chordata</taxon>
        <taxon>Craniata</taxon>
        <taxon>Vertebrata</taxon>
        <taxon>Euteleostomi</taxon>
        <taxon>Actinopterygii</taxon>
        <taxon>Neopterygii</taxon>
        <taxon>Teleostei</taxon>
        <taxon>Ostariophysi</taxon>
        <taxon>Cypriniformes</taxon>
        <taxon>Cyprinidae</taxon>
        <taxon>Labeoninae</taxon>
        <taxon>Labeonini</taxon>
        <taxon>Cirrhinus</taxon>
    </lineage>
</organism>
<proteinExistence type="predicted"/>
<dbReference type="Proteomes" id="UP001529510">
    <property type="component" value="Unassembled WGS sequence"/>
</dbReference>
<feature type="non-terminal residue" evidence="2">
    <location>
        <position position="1"/>
    </location>
</feature>
<feature type="non-terminal residue" evidence="2">
    <location>
        <position position="67"/>
    </location>
</feature>
<dbReference type="AlphaFoldDB" id="A0ABD0NU87"/>
<evidence type="ECO:0000313" key="3">
    <source>
        <dbReference type="Proteomes" id="UP001529510"/>
    </source>
</evidence>
<gene>
    <name evidence="2" type="ORF">M9458_041148</name>
</gene>
<protein>
    <submittedName>
        <fullName evidence="2">Uncharacterized protein</fullName>
    </submittedName>
</protein>
<evidence type="ECO:0000256" key="1">
    <source>
        <dbReference type="SAM" id="SignalP"/>
    </source>
</evidence>
<reference evidence="2 3" key="1">
    <citation type="submission" date="2024-05" db="EMBL/GenBank/DDBJ databases">
        <title>Genome sequencing and assembly of Indian major carp, Cirrhinus mrigala (Hamilton, 1822).</title>
        <authorList>
            <person name="Mohindra V."/>
            <person name="Chowdhury L.M."/>
            <person name="Lal K."/>
            <person name="Jena J.K."/>
        </authorList>
    </citation>
    <scope>NUCLEOTIDE SEQUENCE [LARGE SCALE GENOMIC DNA]</scope>
    <source>
        <strain evidence="2">CM1030</strain>
        <tissue evidence="2">Blood</tissue>
    </source>
</reference>
<keyword evidence="3" id="KW-1185">Reference proteome</keyword>
<name>A0ABD0NU87_CIRMR</name>
<comment type="caution">
    <text evidence="2">The sequence shown here is derived from an EMBL/GenBank/DDBJ whole genome shotgun (WGS) entry which is preliminary data.</text>
</comment>
<keyword evidence="1" id="KW-0732">Signal</keyword>
<accession>A0ABD0NU87</accession>
<evidence type="ECO:0000313" key="2">
    <source>
        <dbReference type="EMBL" id="KAL0165395.1"/>
    </source>
</evidence>